<dbReference type="Proteomes" id="UP000515158">
    <property type="component" value="Unplaced"/>
</dbReference>
<accession>A0A6P8ZWD1</accession>
<dbReference type="GeneID" id="117650394"/>
<dbReference type="KEGG" id="tpal:117650394"/>
<proteinExistence type="predicted"/>
<evidence type="ECO:0000256" key="1">
    <source>
        <dbReference type="SAM" id="MobiDB-lite"/>
    </source>
</evidence>
<evidence type="ECO:0000313" key="2">
    <source>
        <dbReference type="Proteomes" id="UP000515158"/>
    </source>
</evidence>
<keyword evidence="2" id="KW-1185">Reference proteome</keyword>
<dbReference type="OrthoDB" id="5988351at2759"/>
<protein>
    <submittedName>
        <fullName evidence="3">Uncharacterized protein LOC117650394</fullName>
    </submittedName>
</protein>
<evidence type="ECO:0000313" key="3">
    <source>
        <dbReference type="RefSeq" id="XP_034249693.1"/>
    </source>
</evidence>
<organism evidence="3">
    <name type="scientific">Thrips palmi</name>
    <name type="common">Melon thrips</name>
    <dbReference type="NCBI Taxonomy" id="161013"/>
    <lineage>
        <taxon>Eukaryota</taxon>
        <taxon>Metazoa</taxon>
        <taxon>Ecdysozoa</taxon>
        <taxon>Arthropoda</taxon>
        <taxon>Hexapoda</taxon>
        <taxon>Insecta</taxon>
        <taxon>Pterygota</taxon>
        <taxon>Neoptera</taxon>
        <taxon>Paraneoptera</taxon>
        <taxon>Thysanoptera</taxon>
        <taxon>Terebrantia</taxon>
        <taxon>Thripoidea</taxon>
        <taxon>Thripidae</taxon>
        <taxon>Thrips</taxon>
    </lineage>
</organism>
<dbReference type="InParanoid" id="A0A6P8ZWD1"/>
<feature type="region of interest" description="Disordered" evidence="1">
    <location>
        <begin position="1"/>
        <end position="20"/>
    </location>
</feature>
<sequence>MFMNISGRLNDPMASDSEDSEISDLEEVLAGDELSENDINVVDASGEATGESHGYAVKIQQRAAEFLTFIKQECVTTQVTIDNVVRGVDDLFHLYNKFLKARIFELSETDLVKKQDIESLFAYMNQQTIFEGVQTKYRLEKYQRANWDALVPEQVVYAWKKILLHGKVRQVPAKFGYYVDFLKQLESILQCKDILNCVDNPKPPSSIFKSALDGYVYQNHPVVQKHPSASNNILLG</sequence>
<name>A0A6P8ZWD1_THRPL</name>
<dbReference type="AlphaFoldDB" id="A0A6P8ZWD1"/>
<reference evidence="3" key="1">
    <citation type="submission" date="2025-08" db="UniProtKB">
        <authorList>
            <consortium name="RefSeq"/>
        </authorList>
    </citation>
    <scope>IDENTIFICATION</scope>
    <source>
        <tissue evidence="3">Total insect</tissue>
    </source>
</reference>
<dbReference type="RefSeq" id="XP_034249693.1">
    <property type="nucleotide sequence ID" value="XM_034393802.1"/>
</dbReference>
<gene>
    <name evidence="3" type="primary">LOC117650394</name>
</gene>